<comment type="caution">
    <text evidence="1">The sequence shown here is derived from an EMBL/GenBank/DDBJ whole genome shotgun (WGS) entry which is preliminary data.</text>
</comment>
<dbReference type="Proteomes" id="UP000018721">
    <property type="component" value="Unassembled WGS sequence"/>
</dbReference>
<evidence type="ECO:0000313" key="2">
    <source>
        <dbReference type="Proteomes" id="UP000018721"/>
    </source>
</evidence>
<dbReference type="OrthoDB" id="149538at2759"/>
<name>V9ED44_PHYNI</name>
<dbReference type="HOGENOM" id="CLU_015303_0_1_1"/>
<evidence type="ECO:0008006" key="3">
    <source>
        <dbReference type="Google" id="ProtNLM"/>
    </source>
</evidence>
<sequence length="373" mass="42131">MPAPIFVELLPELEVTKADSEGLQQLEAVLVANNLEQYAQLLYRSKTKDRIVAKVTPGSKWHEIRKVEDLRIYEERVTAKSDTHSIPSIMMLGTVAGNLDDIMFGTVAATDTDVRIKERVLQDGTEQSKILRCLVQPTERDPFRQVSVKWQLYSTRDYVCLDTTGFARSSTGERVGYSLSHSIAFDEQLPQFDRHSIDRGNRSVCVMYRQRTPSTVECYARGFFDFETKNDPIANRVALQVIANQWLSHARITELAQMKKTVWRLKQQVACGEPIAKARKPLTTCTACRICNKAFRVLGGTKACSICLNAICSHCCVKRLVCVADPNTRELIECKRSFCARCIQETSLTDAMDIAKKEIRREADLRPSWALGG</sequence>
<keyword evidence="2" id="KW-1185">Reference proteome</keyword>
<gene>
    <name evidence="1" type="ORF">F443_16916</name>
</gene>
<organism evidence="1 2">
    <name type="scientific">Phytophthora nicotianae P1569</name>
    <dbReference type="NCBI Taxonomy" id="1317065"/>
    <lineage>
        <taxon>Eukaryota</taxon>
        <taxon>Sar</taxon>
        <taxon>Stramenopiles</taxon>
        <taxon>Oomycota</taxon>
        <taxon>Peronosporomycetes</taxon>
        <taxon>Peronosporales</taxon>
        <taxon>Peronosporaceae</taxon>
        <taxon>Phytophthora</taxon>
    </lineage>
</organism>
<dbReference type="InterPro" id="IPR052727">
    <property type="entry name" value="Rab4/Rab5_effector"/>
</dbReference>
<accession>V9ED44</accession>
<dbReference type="AlphaFoldDB" id="V9ED44"/>
<dbReference type="PANTHER" id="PTHR13510">
    <property type="entry name" value="FYVE-FINGER-CONTAINING RAB5 EFFECTOR PROTEIN RABENOSYN-5-RELATED"/>
    <property type="match status" value="1"/>
</dbReference>
<proteinExistence type="predicted"/>
<evidence type="ECO:0000313" key="1">
    <source>
        <dbReference type="EMBL" id="ETI37065.1"/>
    </source>
</evidence>
<dbReference type="EMBL" id="ANIZ01002971">
    <property type="protein sequence ID" value="ETI37065.1"/>
    <property type="molecule type" value="Genomic_DNA"/>
</dbReference>
<protein>
    <recommendedName>
        <fullName evidence="3">FYVE-type domain-containing protein</fullName>
    </recommendedName>
</protein>
<dbReference type="eggNOG" id="ENOG502SKDD">
    <property type="taxonomic scope" value="Eukaryota"/>
</dbReference>
<reference evidence="1 2" key="1">
    <citation type="submission" date="2013-11" db="EMBL/GenBank/DDBJ databases">
        <title>The Genome Sequence of Phytophthora parasitica P1569.</title>
        <authorList>
            <consortium name="The Broad Institute Genomics Platform"/>
            <person name="Russ C."/>
            <person name="Tyler B."/>
            <person name="Panabieres F."/>
            <person name="Shan W."/>
            <person name="Tripathy S."/>
            <person name="Grunwald N."/>
            <person name="Machado M."/>
            <person name="Johnson C.S."/>
            <person name="Arredondo F."/>
            <person name="Hong C."/>
            <person name="Coffey M."/>
            <person name="Young S.K."/>
            <person name="Zeng Q."/>
            <person name="Gargeya S."/>
            <person name="Fitzgerald M."/>
            <person name="Abouelleil A."/>
            <person name="Alvarado L."/>
            <person name="Chapman S.B."/>
            <person name="Gainer-Dewar J."/>
            <person name="Goldberg J."/>
            <person name="Griggs A."/>
            <person name="Gujja S."/>
            <person name="Hansen M."/>
            <person name="Howarth C."/>
            <person name="Imamovic A."/>
            <person name="Ireland A."/>
            <person name="Larimer J."/>
            <person name="McCowan C."/>
            <person name="Murphy C."/>
            <person name="Pearson M."/>
            <person name="Poon T.W."/>
            <person name="Priest M."/>
            <person name="Roberts A."/>
            <person name="Saif S."/>
            <person name="Shea T."/>
            <person name="Sykes S."/>
            <person name="Wortman J."/>
            <person name="Nusbaum C."/>
            <person name="Birren B."/>
        </authorList>
    </citation>
    <scope>NUCLEOTIDE SEQUENCE [LARGE SCALE GENOMIC DNA]</scope>
    <source>
        <strain evidence="1 2">P1569</strain>
    </source>
</reference>
<dbReference type="PANTHER" id="PTHR13510:SF44">
    <property type="entry name" value="RABENOSYN-5"/>
    <property type="match status" value="1"/>
</dbReference>